<keyword evidence="2" id="KW-1185">Reference proteome</keyword>
<dbReference type="EMBL" id="CM056743">
    <property type="protein sequence ID" value="KAJ8674097.1"/>
    <property type="molecule type" value="Genomic_DNA"/>
</dbReference>
<protein>
    <submittedName>
        <fullName evidence="1">Uncharacterized protein</fullName>
    </submittedName>
</protein>
<evidence type="ECO:0000313" key="2">
    <source>
        <dbReference type="Proteomes" id="UP001239111"/>
    </source>
</evidence>
<comment type="caution">
    <text evidence="1">The sequence shown here is derived from an EMBL/GenBank/DDBJ whole genome shotgun (WGS) entry which is preliminary data.</text>
</comment>
<name>A0ACC2NV38_9HYME</name>
<evidence type="ECO:0000313" key="1">
    <source>
        <dbReference type="EMBL" id="KAJ8674097.1"/>
    </source>
</evidence>
<sequence length="122" mass="14333">MYLRRSRVATKERLLQNTILAMKTASNEIEMNEKYCIYMFSFDVQHPTLRCDLEFGRNLKREEEPNIMIKHYSETNNALCIYTDGRKVPGKNSVGVACVCEELDMKLRIVFPQMLQYSQQNV</sequence>
<organism evidence="1 2">
    <name type="scientific">Eretmocerus hayati</name>
    <dbReference type="NCBI Taxonomy" id="131215"/>
    <lineage>
        <taxon>Eukaryota</taxon>
        <taxon>Metazoa</taxon>
        <taxon>Ecdysozoa</taxon>
        <taxon>Arthropoda</taxon>
        <taxon>Hexapoda</taxon>
        <taxon>Insecta</taxon>
        <taxon>Pterygota</taxon>
        <taxon>Neoptera</taxon>
        <taxon>Endopterygota</taxon>
        <taxon>Hymenoptera</taxon>
        <taxon>Apocrita</taxon>
        <taxon>Proctotrupomorpha</taxon>
        <taxon>Chalcidoidea</taxon>
        <taxon>Aphelinidae</taxon>
        <taxon>Aphelininae</taxon>
        <taxon>Eretmocerus</taxon>
    </lineage>
</organism>
<proteinExistence type="predicted"/>
<dbReference type="Proteomes" id="UP001239111">
    <property type="component" value="Chromosome 3"/>
</dbReference>
<gene>
    <name evidence="1" type="ORF">QAD02_005359</name>
</gene>
<accession>A0ACC2NV38</accession>
<reference evidence="1" key="1">
    <citation type="submission" date="2023-04" db="EMBL/GenBank/DDBJ databases">
        <title>A chromosome-level genome assembly of the parasitoid wasp Eretmocerus hayati.</title>
        <authorList>
            <person name="Zhong Y."/>
            <person name="Liu S."/>
            <person name="Liu Y."/>
        </authorList>
    </citation>
    <scope>NUCLEOTIDE SEQUENCE</scope>
    <source>
        <strain evidence="1">ZJU_SS_LIU_2023</strain>
    </source>
</reference>